<evidence type="ECO:0000313" key="2">
    <source>
        <dbReference type="EMBL" id="ROL43406.1"/>
    </source>
</evidence>
<feature type="region of interest" description="Disordered" evidence="1">
    <location>
        <begin position="1"/>
        <end position="25"/>
    </location>
</feature>
<evidence type="ECO:0000313" key="3">
    <source>
        <dbReference type="Proteomes" id="UP000281406"/>
    </source>
</evidence>
<reference evidence="2 3" key="1">
    <citation type="submission" date="2018-10" db="EMBL/GenBank/DDBJ databases">
        <title>Genome assembly for a Yunnan-Guizhou Plateau 3E fish, Anabarilius grahami (Regan), and its evolutionary and genetic applications.</title>
        <authorList>
            <person name="Jiang W."/>
        </authorList>
    </citation>
    <scope>NUCLEOTIDE SEQUENCE [LARGE SCALE GENOMIC DNA]</scope>
    <source>
        <strain evidence="2">AG-KIZ</strain>
        <tissue evidence="2">Muscle</tissue>
    </source>
</reference>
<proteinExistence type="predicted"/>
<comment type="caution">
    <text evidence="2">The sequence shown here is derived from an EMBL/GenBank/DDBJ whole genome shotgun (WGS) entry which is preliminary data.</text>
</comment>
<keyword evidence="3" id="KW-1185">Reference proteome</keyword>
<dbReference type="EMBL" id="RJVU01048406">
    <property type="protein sequence ID" value="ROL43406.1"/>
    <property type="molecule type" value="Genomic_DNA"/>
</dbReference>
<evidence type="ECO:0000256" key="1">
    <source>
        <dbReference type="SAM" id="MobiDB-lite"/>
    </source>
</evidence>
<dbReference type="AlphaFoldDB" id="A0A3N0YAZ4"/>
<feature type="compositionally biased region" description="Basic and acidic residues" evidence="1">
    <location>
        <begin position="1"/>
        <end position="17"/>
    </location>
</feature>
<sequence length="77" mass="8345">MYRDGTDPSHRLGKDSNKSTVGCSHSWPLNSRRDGVLVQAIVGKGKDAIARSATPLQKTLARLPEITSVLIFLSVLL</sequence>
<dbReference type="Proteomes" id="UP000281406">
    <property type="component" value="Unassembled WGS sequence"/>
</dbReference>
<accession>A0A3N0YAZ4</accession>
<protein>
    <submittedName>
        <fullName evidence="2">Uncharacterized protein</fullName>
    </submittedName>
</protein>
<name>A0A3N0YAZ4_ANAGA</name>
<gene>
    <name evidence="2" type="ORF">DPX16_17227</name>
</gene>
<organism evidence="2 3">
    <name type="scientific">Anabarilius grahami</name>
    <name type="common">Kanglang fish</name>
    <name type="synonym">Barilius grahami</name>
    <dbReference type="NCBI Taxonomy" id="495550"/>
    <lineage>
        <taxon>Eukaryota</taxon>
        <taxon>Metazoa</taxon>
        <taxon>Chordata</taxon>
        <taxon>Craniata</taxon>
        <taxon>Vertebrata</taxon>
        <taxon>Euteleostomi</taxon>
        <taxon>Actinopterygii</taxon>
        <taxon>Neopterygii</taxon>
        <taxon>Teleostei</taxon>
        <taxon>Ostariophysi</taxon>
        <taxon>Cypriniformes</taxon>
        <taxon>Xenocyprididae</taxon>
        <taxon>Xenocypridinae</taxon>
        <taxon>Xenocypridinae incertae sedis</taxon>
        <taxon>Anabarilius</taxon>
    </lineage>
</organism>